<comment type="caution">
    <text evidence="1">The sequence shown here is derived from an EMBL/GenBank/DDBJ whole genome shotgun (WGS) entry which is preliminary data.</text>
</comment>
<proteinExistence type="predicted"/>
<reference evidence="1 2" key="1">
    <citation type="submission" date="2024-06" db="EMBL/GenBank/DDBJ databases">
        <title>The Natural Products Discovery Center: Release of the First 8490 Sequenced Strains for Exploring Actinobacteria Biosynthetic Diversity.</title>
        <authorList>
            <person name="Kalkreuter E."/>
            <person name="Kautsar S.A."/>
            <person name="Yang D."/>
            <person name="Bader C.D."/>
            <person name="Teijaro C.N."/>
            <person name="Fluegel L."/>
            <person name="Davis C.M."/>
            <person name="Simpson J.R."/>
            <person name="Lauterbach L."/>
            <person name="Steele A.D."/>
            <person name="Gui C."/>
            <person name="Meng S."/>
            <person name="Li G."/>
            <person name="Viehrig K."/>
            <person name="Ye F."/>
            <person name="Su P."/>
            <person name="Kiefer A.F."/>
            <person name="Nichols A."/>
            <person name="Cepeda A.J."/>
            <person name="Yan W."/>
            <person name="Fan B."/>
            <person name="Jiang Y."/>
            <person name="Adhikari A."/>
            <person name="Zheng C.-J."/>
            <person name="Schuster L."/>
            <person name="Cowan T.M."/>
            <person name="Smanski M.J."/>
            <person name="Chevrette M.G."/>
            <person name="De Carvalho L.P.S."/>
            <person name="Shen B."/>
        </authorList>
    </citation>
    <scope>NUCLEOTIDE SEQUENCE [LARGE SCALE GENOMIC DNA]</scope>
    <source>
        <strain evidence="1 2">NPDC049574</strain>
    </source>
</reference>
<evidence type="ECO:0000313" key="2">
    <source>
        <dbReference type="Proteomes" id="UP001552427"/>
    </source>
</evidence>
<dbReference type="Proteomes" id="UP001552427">
    <property type="component" value="Unassembled WGS sequence"/>
</dbReference>
<organism evidence="1 2">
    <name type="scientific">Nonomuraea bangladeshensis</name>
    <dbReference type="NCBI Taxonomy" id="404385"/>
    <lineage>
        <taxon>Bacteria</taxon>
        <taxon>Bacillati</taxon>
        <taxon>Actinomycetota</taxon>
        <taxon>Actinomycetes</taxon>
        <taxon>Streptosporangiales</taxon>
        <taxon>Streptosporangiaceae</taxon>
        <taxon>Nonomuraea</taxon>
    </lineage>
</organism>
<evidence type="ECO:0000313" key="1">
    <source>
        <dbReference type="EMBL" id="MEV4289414.1"/>
    </source>
</evidence>
<sequence>MSISTTDLRFTPLLAAEVQAVLEKHGYRLPAGGDHVQALALARVEGALQNLAAIFEGRTW</sequence>
<dbReference type="EMBL" id="JBFARM010000008">
    <property type="protein sequence ID" value="MEV4289414.1"/>
    <property type="molecule type" value="Genomic_DNA"/>
</dbReference>
<gene>
    <name evidence="1" type="ORF">AB0K40_28275</name>
</gene>
<dbReference type="RefSeq" id="WP_364455538.1">
    <property type="nucleotide sequence ID" value="NZ_JBFARM010000008.1"/>
</dbReference>
<keyword evidence="2" id="KW-1185">Reference proteome</keyword>
<accession>A0ABV3HA80</accession>
<protein>
    <submittedName>
        <fullName evidence="1">Uncharacterized protein</fullName>
    </submittedName>
</protein>
<name>A0ABV3HA80_9ACTN</name>